<proteinExistence type="predicted"/>
<evidence type="ECO:0000313" key="1">
    <source>
        <dbReference type="EMBL" id="OGZ01712.1"/>
    </source>
</evidence>
<organism evidence="1 2">
    <name type="scientific">Candidatus Liptonbacteria bacterium RIFCSPLOWO2_01_FULL_53_13</name>
    <dbReference type="NCBI Taxonomy" id="1798651"/>
    <lineage>
        <taxon>Bacteria</taxon>
        <taxon>Candidatus Liptoniibacteriota</taxon>
    </lineage>
</organism>
<gene>
    <name evidence="1" type="ORF">A2946_01455</name>
</gene>
<dbReference type="AlphaFoldDB" id="A0A1G2CKH3"/>
<dbReference type="EMBL" id="MHLB01000033">
    <property type="protein sequence ID" value="OGZ01712.1"/>
    <property type="molecule type" value="Genomic_DNA"/>
</dbReference>
<accession>A0A1G2CKH3</accession>
<reference evidence="1 2" key="1">
    <citation type="journal article" date="2016" name="Nat. Commun.">
        <title>Thousands of microbial genomes shed light on interconnected biogeochemical processes in an aquifer system.</title>
        <authorList>
            <person name="Anantharaman K."/>
            <person name="Brown C.T."/>
            <person name="Hug L.A."/>
            <person name="Sharon I."/>
            <person name="Castelle C.J."/>
            <person name="Probst A.J."/>
            <person name="Thomas B.C."/>
            <person name="Singh A."/>
            <person name="Wilkins M.J."/>
            <person name="Karaoz U."/>
            <person name="Brodie E.L."/>
            <person name="Williams K.H."/>
            <person name="Hubbard S.S."/>
            <person name="Banfield J.F."/>
        </authorList>
    </citation>
    <scope>NUCLEOTIDE SEQUENCE [LARGE SCALE GENOMIC DNA]</scope>
</reference>
<evidence type="ECO:0008006" key="3">
    <source>
        <dbReference type="Google" id="ProtNLM"/>
    </source>
</evidence>
<protein>
    <recommendedName>
        <fullName evidence="3">DUF4258 domain-containing protein</fullName>
    </recommendedName>
</protein>
<evidence type="ECO:0000313" key="2">
    <source>
        <dbReference type="Proteomes" id="UP000178348"/>
    </source>
</evidence>
<dbReference type="Proteomes" id="UP000178348">
    <property type="component" value="Unassembled WGS sequence"/>
</dbReference>
<name>A0A1G2CKH3_9BACT</name>
<sequence>MKVLKFTSHSRFKMRQYGLSEARVKRVIHMPARIEEGIAPKTVAMMQKAGSTKHPHELWVMIVDTKRERRVVSAWRYPGETKAGAPLPPEILREMRDMG</sequence>
<comment type="caution">
    <text evidence="1">The sequence shown here is derived from an EMBL/GenBank/DDBJ whole genome shotgun (WGS) entry which is preliminary data.</text>
</comment>